<keyword evidence="10" id="KW-1133">Transmembrane helix</keyword>
<dbReference type="RefSeq" id="WP_151558267.1">
    <property type="nucleotide sequence ID" value="NZ_WBMT01000002.1"/>
</dbReference>
<dbReference type="Gene3D" id="1.10.3810.10">
    <property type="entry name" value="Biosynthetic peptidoglycan transglycosylase-like"/>
    <property type="match status" value="1"/>
</dbReference>
<proteinExistence type="predicted"/>
<dbReference type="GO" id="GO:0009252">
    <property type="term" value="P:peptidoglycan biosynthetic process"/>
    <property type="evidence" value="ECO:0007669"/>
    <property type="project" value="TreeGrafter"/>
</dbReference>
<feature type="compositionally biased region" description="Basic residues" evidence="9">
    <location>
        <begin position="30"/>
        <end position="44"/>
    </location>
</feature>
<dbReference type="PANTHER" id="PTHR32282:SF34">
    <property type="entry name" value="PENICILLIN-BINDING PROTEIN 1A"/>
    <property type="match status" value="1"/>
</dbReference>
<dbReference type="SUPFAM" id="SSF56601">
    <property type="entry name" value="beta-lactamase/transpeptidase-like"/>
    <property type="match status" value="1"/>
</dbReference>
<evidence type="ECO:0000256" key="10">
    <source>
        <dbReference type="SAM" id="Phobius"/>
    </source>
</evidence>
<dbReference type="Pfam" id="PF00912">
    <property type="entry name" value="Transgly"/>
    <property type="match status" value="1"/>
</dbReference>
<protein>
    <submittedName>
        <fullName evidence="13">Penicillin-binding protein</fullName>
    </submittedName>
</protein>
<dbReference type="GO" id="GO:0009002">
    <property type="term" value="F:serine-type D-Ala-D-Ala carboxypeptidase activity"/>
    <property type="evidence" value="ECO:0007669"/>
    <property type="project" value="UniProtKB-EC"/>
</dbReference>
<keyword evidence="3" id="KW-0328">Glycosyltransferase</keyword>
<evidence type="ECO:0000256" key="7">
    <source>
        <dbReference type="ARBA" id="ARBA00034000"/>
    </source>
</evidence>
<comment type="catalytic activity">
    <reaction evidence="8">
        <text>[GlcNAc-(1-&gt;4)-Mur2Ac(oyl-L-Ala-gamma-D-Glu-L-Lys-D-Ala-D-Ala)](n)-di-trans,octa-cis-undecaprenyl diphosphate + beta-D-GlcNAc-(1-&gt;4)-Mur2Ac(oyl-L-Ala-gamma-D-Glu-L-Lys-D-Ala-D-Ala)-di-trans,octa-cis-undecaprenyl diphosphate = [GlcNAc-(1-&gt;4)-Mur2Ac(oyl-L-Ala-gamma-D-Glu-L-Lys-D-Ala-D-Ala)](n+1)-di-trans,octa-cis-undecaprenyl diphosphate + di-trans,octa-cis-undecaprenyl diphosphate + H(+)</text>
        <dbReference type="Rhea" id="RHEA:23708"/>
        <dbReference type="Rhea" id="RHEA-COMP:9602"/>
        <dbReference type="Rhea" id="RHEA-COMP:9603"/>
        <dbReference type="ChEBI" id="CHEBI:15378"/>
        <dbReference type="ChEBI" id="CHEBI:58405"/>
        <dbReference type="ChEBI" id="CHEBI:60033"/>
        <dbReference type="ChEBI" id="CHEBI:78435"/>
        <dbReference type="EC" id="2.4.99.28"/>
    </reaction>
</comment>
<dbReference type="EMBL" id="WBMT01000002">
    <property type="protein sequence ID" value="KAB2351483.1"/>
    <property type="molecule type" value="Genomic_DNA"/>
</dbReference>
<accession>A0A6H9YY82</accession>
<evidence type="ECO:0000256" key="5">
    <source>
        <dbReference type="ARBA" id="ARBA00022801"/>
    </source>
</evidence>
<reference evidence="13 14" key="1">
    <citation type="submission" date="2019-09" db="EMBL/GenBank/DDBJ databases">
        <title>Actinomadura physcomitrii sp. nov., a novel actinomycete isolated from moss [Physcomitrium sphaericum (Ludw) Fuernr].</title>
        <authorList>
            <person name="Zhuang X."/>
            <person name="Liu C."/>
        </authorList>
    </citation>
    <scope>NUCLEOTIDE SEQUENCE [LARGE SCALE GENOMIC DNA]</scope>
    <source>
        <strain evidence="13 14">HMC1</strain>
    </source>
</reference>
<dbReference type="Proteomes" id="UP000468735">
    <property type="component" value="Unassembled WGS sequence"/>
</dbReference>
<keyword evidence="10" id="KW-0472">Membrane</keyword>
<feature type="domain" description="Glycosyl transferase family 51" evidence="12">
    <location>
        <begin position="124"/>
        <end position="293"/>
    </location>
</feature>
<evidence type="ECO:0000256" key="4">
    <source>
        <dbReference type="ARBA" id="ARBA00022679"/>
    </source>
</evidence>
<dbReference type="GO" id="GO:0030288">
    <property type="term" value="C:outer membrane-bounded periplasmic space"/>
    <property type="evidence" value="ECO:0007669"/>
    <property type="project" value="TreeGrafter"/>
</dbReference>
<dbReference type="SUPFAM" id="SSF53955">
    <property type="entry name" value="Lysozyme-like"/>
    <property type="match status" value="1"/>
</dbReference>
<keyword evidence="5" id="KW-0378">Hydrolase</keyword>
<evidence type="ECO:0000256" key="6">
    <source>
        <dbReference type="ARBA" id="ARBA00023268"/>
    </source>
</evidence>
<feature type="region of interest" description="Disordered" evidence="9">
    <location>
        <begin position="23"/>
        <end position="44"/>
    </location>
</feature>
<dbReference type="InterPro" id="IPR012338">
    <property type="entry name" value="Beta-lactam/transpept-like"/>
</dbReference>
<keyword evidence="4" id="KW-0808">Transferase</keyword>
<name>A0A6H9YY82_9ACTN</name>
<dbReference type="GO" id="GO:0006508">
    <property type="term" value="P:proteolysis"/>
    <property type="evidence" value="ECO:0007669"/>
    <property type="project" value="UniProtKB-KW"/>
</dbReference>
<comment type="caution">
    <text evidence="13">The sequence shown here is derived from an EMBL/GenBank/DDBJ whole genome shotgun (WGS) entry which is preliminary data.</text>
</comment>
<keyword evidence="2" id="KW-0645">Protease</keyword>
<evidence type="ECO:0000313" key="14">
    <source>
        <dbReference type="Proteomes" id="UP000468735"/>
    </source>
</evidence>
<dbReference type="Pfam" id="PF00905">
    <property type="entry name" value="Transpeptidase"/>
    <property type="match status" value="1"/>
</dbReference>
<keyword evidence="1" id="KW-0121">Carboxypeptidase</keyword>
<dbReference type="InterPro" id="IPR050396">
    <property type="entry name" value="Glycosyltr_51/Transpeptidase"/>
</dbReference>
<evidence type="ECO:0000256" key="8">
    <source>
        <dbReference type="ARBA" id="ARBA00049902"/>
    </source>
</evidence>
<dbReference type="Gene3D" id="3.40.710.10">
    <property type="entry name" value="DD-peptidase/beta-lactamase superfamily"/>
    <property type="match status" value="1"/>
</dbReference>
<keyword evidence="6" id="KW-0511">Multifunctional enzyme</keyword>
<dbReference type="InterPro" id="IPR001460">
    <property type="entry name" value="PCN-bd_Tpept"/>
</dbReference>
<keyword evidence="10" id="KW-0812">Transmembrane</keyword>
<feature type="domain" description="Penicillin-binding protein transpeptidase" evidence="11">
    <location>
        <begin position="385"/>
        <end position="643"/>
    </location>
</feature>
<dbReference type="GO" id="GO:0008955">
    <property type="term" value="F:peptidoglycan glycosyltransferase activity"/>
    <property type="evidence" value="ECO:0007669"/>
    <property type="project" value="UniProtKB-EC"/>
</dbReference>
<evidence type="ECO:0000256" key="9">
    <source>
        <dbReference type="SAM" id="MobiDB-lite"/>
    </source>
</evidence>
<keyword evidence="14" id="KW-1185">Reference proteome</keyword>
<feature type="region of interest" description="Disordered" evidence="9">
    <location>
        <begin position="726"/>
        <end position="762"/>
    </location>
</feature>
<sequence length="762" mass="83551">MRRRTPSRHRLVPTRSFLRRLSRTSISGQRSRRGSGRGSRRAPRRVLSRVFRRPAVLWAKRPRMLRGIRGFLAACLAFCLVLIGAVVVTYIRTPLPTEPQDGVTDEGSAVYYADGRTPAFRLGANREVVRHEQIPEHVRWAVIAAEDRGFYSGHGVSPMGMARALVKGASGGETQGGSTITQQLARNYFKGLSQKRSFDRKFKEIFVALKLDEHRSKKEILTLYLNTVFFGRQTSGIQAAARAYFDKDVWQLTVAEGALLAAMIQRPMYFHTQGDTPPARALRARWQYVINGMVTLGKLSRAQADRERFPQTRDEWRGVDVSGQTLLVRQRVLDELRELDVPIQSVVNGKLKIYTSLDQRWMRYAEQAMKAAGEPRWPGTVRAGLIAVDPRDGAVKAFYGGDPKRSQYDSVFNPVAQAGSTFKPYVLAAALRRGYSARSIVNGRSPQKFAPDGQLTPMTAPGYLVENDEKIGSLGPVDLVEATAQSVNTGYVKLGFEAGLDNVARTATDLGVPAAALAPFKNQAGITLGTATIPAADQAAGYAAFANGGLAVRPHVITKIVDAWGREIPLPWRRPGRRVLTTEQAAQVTYSLRQTVQKGTGRRAALTDHEAAGKTGTTDRNRAAWFVGFIPQLSTAVMMTDTKGAPLKGLYKQRGTVSGETTPAMIWRAFMAKAGRDLTFEPHAEPAFTGQVRNWAQPSPDNPAELAQWCSLPANRKAPACLKAQVGRGTSPLGSATTPPRGATRPSARPTPTRVDTRLRNG</sequence>
<feature type="transmembrane region" description="Helical" evidence="10">
    <location>
        <begin position="70"/>
        <end position="91"/>
    </location>
</feature>
<organism evidence="13 14">
    <name type="scientific">Actinomadura rudentiformis</name>
    <dbReference type="NCBI Taxonomy" id="359158"/>
    <lineage>
        <taxon>Bacteria</taxon>
        <taxon>Bacillati</taxon>
        <taxon>Actinomycetota</taxon>
        <taxon>Actinomycetes</taxon>
        <taxon>Streptosporangiales</taxon>
        <taxon>Thermomonosporaceae</taxon>
        <taxon>Actinomadura</taxon>
    </lineage>
</organism>
<dbReference type="GO" id="GO:0008658">
    <property type="term" value="F:penicillin binding"/>
    <property type="evidence" value="ECO:0007669"/>
    <property type="project" value="InterPro"/>
</dbReference>
<evidence type="ECO:0000256" key="3">
    <source>
        <dbReference type="ARBA" id="ARBA00022676"/>
    </source>
</evidence>
<evidence type="ECO:0000259" key="11">
    <source>
        <dbReference type="Pfam" id="PF00905"/>
    </source>
</evidence>
<dbReference type="PANTHER" id="PTHR32282">
    <property type="entry name" value="BINDING PROTEIN TRANSPEPTIDASE, PUTATIVE-RELATED"/>
    <property type="match status" value="1"/>
</dbReference>
<evidence type="ECO:0000256" key="2">
    <source>
        <dbReference type="ARBA" id="ARBA00022670"/>
    </source>
</evidence>
<comment type="catalytic activity">
    <reaction evidence="7">
        <text>Preferential cleavage: (Ac)2-L-Lys-D-Ala-|-D-Ala. Also transpeptidation of peptidyl-alanyl moieties that are N-acyl substituents of D-alanine.</text>
        <dbReference type="EC" id="3.4.16.4"/>
    </reaction>
</comment>
<evidence type="ECO:0000259" key="12">
    <source>
        <dbReference type="Pfam" id="PF00912"/>
    </source>
</evidence>
<dbReference type="AlphaFoldDB" id="A0A6H9YY82"/>
<dbReference type="InterPro" id="IPR036950">
    <property type="entry name" value="PBP_transglycosylase"/>
</dbReference>
<evidence type="ECO:0000313" key="13">
    <source>
        <dbReference type="EMBL" id="KAB2351483.1"/>
    </source>
</evidence>
<dbReference type="OrthoDB" id="7911552at2"/>
<evidence type="ECO:0000256" key="1">
    <source>
        <dbReference type="ARBA" id="ARBA00022645"/>
    </source>
</evidence>
<dbReference type="InterPro" id="IPR023346">
    <property type="entry name" value="Lysozyme-like_dom_sf"/>
</dbReference>
<dbReference type="InterPro" id="IPR001264">
    <property type="entry name" value="Glyco_trans_51"/>
</dbReference>
<gene>
    <name evidence="13" type="ORF">F8566_04410</name>
</gene>